<dbReference type="NCBIfam" id="TIGR04183">
    <property type="entry name" value="Por_Secre_tail"/>
    <property type="match status" value="1"/>
</dbReference>
<accession>A0ABP8MS73</accession>
<keyword evidence="3" id="KW-1185">Reference proteome</keyword>
<gene>
    <name evidence="2" type="ORF">GCM10023092_16660</name>
</gene>
<feature type="chain" id="PRO_5046767827" description="Por secretion system C-terminal sorting domain-containing protein" evidence="1">
    <location>
        <begin position="20"/>
        <end position="356"/>
    </location>
</feature>
<keyword evidence="1" id="KW-0732">Signal</keyword>
<protein>
    <recommendedName>
        <fullName evidence="4">Por secretion system C-terminal sorting domain-containing protein</fullName>
    </recommendedName>
</protein>
<proteinExistence type="predicted"/>
<dbReference type="InterPro" id="IPR026444">
    <property type="entry name" value="Secre_tail"/>
</dbReference>
<dbReference type="Proteomes" id="UP001501410">
    <property type="component" value="Unassembled WGS sequence"/>
</dbReference>
<evidence type="ECO:0000256" key="1">
    <source>
        <dbReference type="SAM" id="SignalP"/>
    </source>
</evidence>
<dbReference type="EMBL" id="BAABEZ010000022">
    <property type="protein sequence ID" value="GAA4454521.1"/>
    <property type="molecule type" value="Genomic_DNA"/>
</dbReference>
<reference evidence="3" key="1">
    <citation type="journal article" date="2019" name="Int. J. Syst. Evol. Microbiol.">
        <title>The Global Catalogue of Microorganisms (GCM) 10K type strain sequencing project: providing services to taxonomists for standard genome sequencing and annotation.</title>
        <authorList>
            <consortium name="The Broad Institute Genomics Platform"/>
            <consortium name="The Broad Institute Genome Sequencing Center for Infectious Disease"/>
            <person name="Wu L."/>
            <person name="Ma J."/>
        </authorList>
    </citation>
    <scope>NUCLEOTIDE SEQUENCE [LARGE SCALE GENOMIC DNA]</scope>
    <source>
        <strain evidence="3">JCM 31921</strain>
    </source>
</reference>
<evidence type="ECO:0000313" key="2">
    <source>
        <dbReference type="EMBL" id="GAA4454521.1"/>
    </source>
</evidence>
<feature type="signal peptide" evidence="1">
    <location>
        <begin position="1"/>
        <end position="19"/>
    </location>
</feature>
<dbReference type="RefSeq" id="WP_344825306.1">
    <property type="nucleotide sequence ID" value="NZ_BAABEZ010000022.1"/>
</dbReference>
<sequence>MKKVVLLAALWSVAIQASAQISILDTDMPVSGDTLRYSITGPSTVFSAADSGTAKSWDFSSLGVTAQAVDTYKKASAVNLSYALTISSSAYGYKVADSIPGLSSFAAITAKDVYTFFNKKSTPSRFIAEAFAANLSGIPTPANYSDEDEIYFLPLNYGRTDSSTYLLNFSIAGTIGIKQAGYRITRADGWGTIKTPYFTTATPCLRIRQEIHEVDSINILGSSVGLPRTTVDYKFLVSGEHYPAVWVTATVIGGSETVNTIRYRDTKRIATSVPSYTEGIKTLQISPNPSGGKDRVQLQLPVSWKQYTVEIYDMQGRLLIRNESENILSLETFASGSYIVRVLCGSECAYGLLQHH</sequence>
<name>A0ABP8MS73_9BACT</name>
<comment type="caution">
    <text evidence="2">The sequence shown here is derived from an EMBL/GenBank/DDBJ whole genome shotgun (WGS) entry which is preliminary data.</text>
</comment>
<organism evidence="2 3">
    <name type="scientific">Rurimicrobium arvi</name>
    <dbReference type="NCBI Taxonomy" id="2049916"/>
    <lineage>
        <taxon>Bacteria</taxon>
        <taxon>Pseudomonadati</taxon>
        <taxon>Bacteroidota</taxon>
        <taxon>Chitinophagia</taxon>
        <taxon>Chitinophagales</taxon>
        <taxon>Chitinophagaceae</taxon>
        <taxon>Rurimicrobium</taxon>
    </lineage>
</organism>
<evidence type="ECO:0008006" key="4">
    <source>
        <dbReference type="Google" id="ProtNLM"/>
    </source>
</evidence>
<evidence type="ECO:0000313" key="3">
    <source>
        <dbReference type="Proteomes" id="UP001501410"/>
    </source>
</evidence>